<dbReference type="PANTHER" id="PTHR30435:SF1">
    <property type="entry name" value="FLAGELLAR HOOK PROTEIN FLGE"/>
    <property type="match status" value="1"/>
</dbReference>
<evidence type="ECO:0000313" key="10">
    <source>
        <dbReference type="EMBL" id="CUB02875.1"/>
    </source>
</evidence>
<keyword evidence="10" id="KW-0282">Flagellum</keyword>
<feature type="domain" description="Flagellar basal body rod protein N-terminal" evidence="6">
    <location>
        <begin position="3"/>
        <end position="33"/>
    </location>
</feature>
<keyword evidence="10" id="KW-0969">Cilium</keyword>
<dbReference type="InterPro" id="IPR001444">
    <property type="entry name" value="Flag_bb_rod_N"/>
</dbReference>
<dbReference type="STRING" id="1137284.GCA_001418205_00718"/>
<feature type="domain" description="Flagellar hook protein FlgE D2" evidence="8">
    <location>
        <begin position="160"/>
        <end position="292"/>
    </location>
</feature>
<feature type="domain" description="Flagellar basal-body/hook protein C-terminal" evidence="7">
    <location>
        <begin position="535"/>
        <end position="579"/>
    </location>
</feature>
<dbReference type="InterPro" id="IPR019776">
    <property type="entry name" value="Flagellar_basal_body_rod_CS"/>
</dbReference>
<name>A0A0K6IID5_9GAMM</name>
<proteinExistence type="inferred from homology"/>
<dbReference type="InterPro" id="IPR037058">
    <property type="entry name" value="Falgellar_hook_FlgE_sf"/>
</dbReference>
<dbReference type="NCBIfam" id="TIGR03506">
    <property type="entry name" value="FlgEFG_subfam"/>
    <property type="match status" value="2"/>
</dbReference>
<dbReference type="Pfam" id="PF22692">
    <property type="entry name" value="LlgE_F_G_D1"/>
    <property type="match status" value="1"/>
</dbReference>
<organism evidence="10 11">
    <name type="scientific">Marinomonas fungiae</name>
    <dbReference type="NCBI Taxonomy" id="1137284"/>
    <lineage>
        <taxon>Bacteria</taxon>
        <taxon>Pseudomonadati</taxon>
        <taxon>Pseudomonadota</taxon>
        <taxon>Gammaproteobacteria</taxon>
        <taxon>Oceanospirillales</taxon>
        <taxon>Oceanospirillaceae</taxon>
        <taxon>Marinomonas</taxon>
    </lineage>
</organism>
<evidence type="ECO:0000259" key="7">
    <source>
        <dbReference type="Pfam" id="PF06429"/>
    </source>
</evidence>
<dbReference type="InterPro" id="IPR010930">
    <property type="entry name" value="Flg_bb/hook_C_dom"/>
</dbReference>
<evidence type="ECO:0000256" key="3">
    <source>
        <dbReference type="ARBA" id="ARBA00019015"/>
    </source>
</evidence>
<sequence length="580" mass="61426">MGFNTALSGIKASADFLSTTGNNIANSDTTGFKKSRVEFGDLYNTNVIGAGSSNTIGSGVAVNNIAQEFSAGNISYTDNNLDLAIDGTGFFVLDVGGTQAYTRAGDFKLNEEGYLVTNDGAYVQGYNAVNGIIGGALEDLQVPTERIAPEASTAVELEFNLDSRLDDVPPFIEASFDPGDPDTYTFTQTANTSPAPPATPQAVTLYYAKSDAPNTYQVYATVDGEQNDPTTGLPYLSETYVVFDDADGSFSTTTASGQTPFAPIYVGDGTNVTLGDPAAVTGITVAGLTFDFDGAQPEIATPDNFARPTFDPADPKSYTYSNTNTIYDALGEEHTIGYYFIKQGENNTWEMKVTVDGEINNPVPQPVIDPLTGLQAIDPVTGLPQTQIVPYLPEDTVVRFDNEGNLIGAYTGYEPYTVPSPTQLSITGWDPTDSNAVLEIDLGDSTQYALSSSDTFRQDGYAAGELQGVSFDEDGLLIASYTNQQTAVLGQIALANFDNVDGLTPAGDTAWVASSDSGAANIGRPNTGTFGSIQGGALEESNVDLTEELVALIEAQRNYQANSKTLETENTVTQTIINLR</sequence>
<dbReference type="InterPro" id="IPR020013">
    <property type="entry name" value="Flagellar_FlgE/F/G"/>
</dbReference>
<evidence type="ECO:0000256" key="1">
    <source>
        <dbReference type="ARBA" id="ARBA00004117"/>
    </source>
</evidence>
<accession>A0A0K6IID5</accession>
<evidence type="ECO:0000259" key="8">
    <source>
        <dbReference type="Pfam" id="PF07559"/>
    </source>
</evidence>
<evidence type="ECO:0000259" key="9">
    <source>
        <dbReference type="Pfam" id="PF22692"/>
    </source>
</evidence>
<keyword evidence="11" id="KW-1185">Reference proteome</keyword>
<keyword evidence="10" id="KW-0966">Cell projection</keyword>
<dbReference type="Gene3D" id="2.60.98.20">
    <property type="entry name" value="Flagellar hook protein FlgE"/>
    <property type="match status" value="1"/>
</dbReference>
<dbReference type="RefSeq" id="WP_055461844.1">
    <property type="nucleotide sequence ID" value="NZ_CYHG01000002.1"/>
</dbReference>
<dbReference type="PANTHER" id="PTHR30435">
    <property type="entry name" value="FLAGELLAR PROTEIN"/>
    <property type="match status" value="1"/>
</dbReference>
<comment type="subcellular location">
    <subcellularLocation>
        <location evidence="1 5">Bacterial flagellum basal body</location>
    </subcellularLocation>
</comment>
<dbReference type="Pfam" id="PF07559">
    <property type="entry name" value="FlgE_D2"/>
    <property type="match status" value="2"/>
</dbReference>
<evidence type="ECO:0000256" key="2">
    <source>
        <dbReference type="ARBA" id="ARBA00009677"/>
    </source>
</evidence>
<gene>
    <name evidence="10" type="ORF">Ga0061065_102213</name>
</gene>
<evidence type="ECO:0000256" key="4">
    <source>
        <dbReference type="ARBA" id="ARBA00023143"/>
    </source>
</evidence>
<reference evidence="11" key="1">
    <citation type="submission" date="2015-08" db="EMBL/GenBank/DDBJ databases">
        <authorList>
            <person name="Varghese N."/>
        </authorList>
    </citation>
    <scope>NUCLEOTIDE SEQUENCE [LARGE SCALE GENOMIC DNA]</scope>
    <source>
        <strain evidence="11">JCM 18476</strain>
    </source>
</reference>
<dbReference type="InterPro" id="IPR011491">
    <property type="entry name" value="FlgE_D2"/>
</dbReference>
<dbReference type="AlphaFoldDB" id="A0A0K6IID5"/>
<comment type="similarity">
    <text evidence="2 5">Belongs to the flagella basal body rod proteins family.</text>
</comment>
<evidence type="ECO:0000259" key="6">
    <source>
        <dbReference type="Pfam" id="PF00460"/>
    </source>
</evidence>
<evidence type="ECO:0000256" key="5">
    <source>
        <dbReference type="RuleBase" id="RU362116"/>
    </source>
</evidence>
<dbReference type="GO" id="GO:0009424">
    <property type="term" value="C:bacterial-type flagellum hook"/>
    <property type="evidence" value="ECO:0007669"/>
    <property type="project" value="TreeGrafter"/>
</dbReference>
<keyword evidence="4 5" id="KW-0975">Bacterial flagellum</keyword>
<dbReference type="GO" id="GO:0009425">
    <property type="term" value="C:bacterial-type flagellum basal body"/>
    <property type="evidence" value="ECO:0007669"/>
    <property type="project" value="UniProtKB-SubCell"/>
</dbReference>
<feature type="domain" description="Flagellar hook protein FlgE/F/G-like D1" evidence="9">
    <location>
        <begin position="84"/>
        <end position="144"/>
    </location>
</feature>
<dbReference type="SUPFAM" id="SSF117143">
    <property type="entry name" value="Flagellar hook protein flgE"/>
    <property type="match status" value="2"/>
</dbReference>
<dbReference type="GO" id="GO:0005829">
    <property type="term" value="C:cytosol"/>
    <property type="evidence" value="ECO:0007669"/>
    <property type="project" value="TreeGrafter"/>
</dbReference>
<dbReference type="Pfam" id="PF00460">
    <property type="entry name" value="Flg_bb_rod"/>
    <property type="match status" value="1"/>
</dbReference>
<feature type="domain" description="Flagellar hook protein FlgE D2" evidence="8">
    <location>
        <begin position="306"/>
        <end position="461"/>
    </location>
</feature>
<dbReference type="OrthoDB" id="8578401at2"/>
<dbReference type="Pfam" id="PF06429">
    <property type="entry name" value="Flg_bbr_C"/>
    <property type="match status" value="1"/>
</dbReference>
<dbReference type="InterPro" id="IPR037925">
    <property type="entry name" value="FlgE/F/G-like"/>
</dbReference>
<dbReference type="Proteomes" id="UP000182769">
    <property type="component" value="Unassembled WGS sequence"/>
</dbReference>
<comment type="function">
    <text evidence="5">A flexible structure which links the flagellar filament to the drive apparatus in the basal body.</text>
</comment>
<evidence type="ECO:0000313" key="11">
    <source>
        <dbReference type="Proteomes" id="UP000182769"/>
    </source>
</evidence>
<dbReference type="InterPro" id="IPR053967">
    <property type="entry name" value="LlgE_F_G-like_D1"/>
</dbReference>
<dbReference type="PROSITE" id="PS00588">
    <property type="entry name" value="FLAGELLA_BB_ROD"/>
    <property type="match status" value="1"/>
</dbReference>
<dbReference type="GO" id="GO:0071978">
    <property type="term" value="P:bacterial-type flagellum-dependent swarming motility"/>
    <property type="evidence" value="ECO:0007669"/>
    <property type="project" value="TreeGrafter"/>
</dbReference>
<protein>
    <recommendedName>
        <fullName evidence="3 5">Flagellar hook protein FlgE</fullName>
    </recommendedName>
</protein>
<dbReference type="EMBL" id="CYHG01000002">
    <property type="protein sequence ID" value="CUB02875.1"/>
    <property type="molecule type" value="Genomic_DNA"/>
</dbReference>